<evidence type="ECO:0000313" key="9">
    <source>
        <dbReference type="Proteomes" id="UP000078532"/>
    </source>
</evidence>
<dbReference type="AlphaFoldDB" id="A0A1B7LEP6"/>
<comment type="catalytic activity">
    <reaction evidence="6">
        <text>(sulfur carrier)-H + L-cysteine = (sulfur carrier)-SH + L-alanine</text>
        <dbReference type="Rhea" id="RHEA:43892"/>
        <dbReference type="Rhea" id="RHEA-COMP:14737"/>
        <dbReference type="Rhea" id="RHEA-COMP:14739"/>
        <dbReference type="ChEBI" id="CHEBI:29917"/>
        <dbReference type="ChEBI" id="CHEBI:35235"/>
        <dbReference type="ChEBI" id="CHEBI:57972"/>
        <dbReference type="ChEBI" id="CHEBI:64428"/>
        <dbReference type="EC" id="2.8.1.7"/>
    </reaction>
</comment>
<sequence>MVYLDNAATSWPKPPEVLAAMERCLREVGANPGRAGHKMAIAANRLVDETRKELASLFNIGNPDRIVFGLNATEALNLALKGLLGPGDHVVTSSMEHNSVTRPLNTLRGAGVKVTKVACDHTGAIRVADVAAAVRRNTRAIVLTHASNVTGTVMPVAEIGRLARDRDLVFIVDAAQTAGVLDIDVTNMHIHLLAFPGHKGLYGPPGTGGLYVAEGVELNPLKEGGTGSHSDLPGQPEILPERYESGTLNTAGLAGLGEGVKFICREGIEKIRRHEQELTRQFLEGVKSIKDIRVYGPCDASRQAPVVSFAVGERPAGDIGAILDQNYNIACRAGLHCAPDAHRTLGTFEQKLVRFSFSRFNQPGEVEYALYCLREIVEKNIPAPAGGGCGC</sequence>
<evidence type="ECO:0000313" key="8">
    <source>
        <dbReference type="EMBL" id="OAT81754.1"/>
    </source>
</evidence>
<dbReference type="InterPro" id="IPR010969">
    <property type="entry name" value="Cys_dSase-rel_unknwn_funct"/>
</dbReference>
<comment type="caution">
    <text evidence="8">The sequence shown here is derived from an EMBL/GenBank/DDBJ whole genome shotgun (WGS) entry which is preliminary data.</text>
</comment>
<evidence type="ECO:0000256" key="4">
    <source>
        <dbReference type="ARBA" id="ARBA00022679"/>
    </source>
</evidence>
<evidence type="ECO:0000259" key="7">
    <source>
        <dbReference type="Pfam" id="PF00266"/>
    </source>
</evidence>
<dbReference type="GO" id="GO:0031071">
    <property type="term" value="F:cysteine desulfurase activity"/>
    <property type="evidence" value="ECO:0007669"/>
    <property type="project" value="UniProtKB-EC"/>
</dbReference>
<evidence type="ECO:0000256" key="5">
    <source>
        <dbReference type="ARBA" id="ARBA00022898"/>
    </source>
</evidence>
<evidence type="ECO:0000256" key="6">
    <source>
        <dbReference type="ARBA" id="ARBA00050776"/>
    </source>
</evidence>
<protein>
    <recommendedName>
        <fullName evidence="3">cysteine desulfurase</fullName>
        <ecNumber evidence="3">2.8.1.7</ecNumber>
    </recommendedName>
</protein>
<evidence type="ECO:0000256" key="1">
    <source>
        <dbReference type="ARBA" id="ARBA00001933"/>
    </source>
</evidence>
<dbReference type="STRING" id="1838280.A6M21_10135"/>
<dbReference type="RefSeq" id="WP_066668209.1">
    <property type="nucleotide sequence ID" value="NZ_LYVF01000158.1"/>
</dbReference>
<dbReference type="PANTHER" id="PTHR43586:SF4">
    <property type="entry name" value="ISOPENICILLIN N EPIMERASE"/>
    <property type="match status" value="1"/>
</dbReference>
<name>A0A1B7LEP6_9FIRM</name>
<comment type="cofactor">
    <cofactor evidence="1">
        <name>pyridoxal 5'-phosphate</name>
        <dbReference type="ChEBI" id="CHEBI:597326"/>
    </cofactor>
</comment>
<dbReference type="InterPro" id="IPR015422">
    <property type="entry name" value="PyrdxlP-dep_Trfase_small"/>
</dbReference>
<evidence type="ECO:0000256" key="3">
    <source>
        <dbReference type="ARBA" id="ARBA00012239"/>
    </source>
</evidence>
<dbReference type="OrthoDB" id="9804366at2"/>
<dbReference type="EC" id="2.8.1.7" evidence="3"/>
<keyword evidence="9" id="KW-1185">Reference proteome</keyword>
<dbReference type="Pfam" id="PF00266">
    <property type="entry name" value="Aminotran_5"/>
    <property type="match status" value="1"/>
</dbReference>
<keyword evidence="4" id="KW-0808">Transferase</keyword>
<dbReference type="SUPFAM" id="SSF53383">
    <property type="entry name" value="PLP-dependent transferases"/>
    <property type="match status" value="1"/>
</dbReference>
<dbReference type="GO" id="GO:0006534">
    <property type="term" value="P:cysteine metabolic process"/>
    <property type="evidence" value="ECO:0007669"/>
    <property type="project" value="InterPro"/>
</dbReference>
<keyword evidence="5" id="KW-0663">Pyridoxal phosphate</keyword>
<dbReference type="EMBL" id="LYVF01000158">
    <property type="protein sequence ID" value="OAT81754.1"/>
    <property type="molecule type" value="Genomic_DNA"/>
</dbReference>
<dbReference type="PIRSF" id="PIRSF005572">
    <property type="entry name" value="NifS"/>
    <property type="match status" value="1"/>
</dbReference>
<dbReference type="InterPro" id="IPR015424">
    <property type="entry name" value="PyrdxlP-dep_Trfase"/>
</dbReference>
<dbReference type="InterPro" id="IPR015421">
    <property type="entry name" value="PyrdxlP-dep_Trfase_major"/>
</dbReference>
<evidence type="ECO:0000256" key="2">
    <source>
        <dbReference type="ARBA" id="ARBA00010447"/>
    </source>
</evidence>
<organism evidence="8 9">
    <name type="scientific">Desulfotomaculum copahuensis</name>
    <dbReference type="NCBI Taxonomy" id="1838280"/>
    <lineage>
        <taxon>Bacteria</taxon>
        <taxon>Bacillati</taxon>
        <taxon>Bacillota</taxon>
        <taxon>Clostridia</taxon>
        <taxon>Eubacteriales</taxon>
        <taxon>Desulfotomaculaceae</taxon>
        <taxon>Desulfotomaculum</taxon>
    </lineage>
</organism>
<dbReference type="Gene3D" id="3.40.640.10">
    <property type="entry name" value="Type I PLP-dependent aspartate aminotransferase-like (Major domain)"/>
    <property type="match status" value="1"/>
</dbReference>
<feature type="domain" description="Aminotransferase class V" evidence="7">
    <location>
        <begin position="2"/>
        <end position="367"/>
    </location>
</feature>
<comment type="similarity">
    <text evidence="2">Belongs to the class-V pyridoxal-phosphate-dependent aminotransferase family. Csd subfamily.</text>
</comment>
<proteinExistence type="inferred from homology"/>
<dbReference type="NCBIfam" id="TIGR01977">
    <property type="entry name" value="am_tr_V_EF2568"/>
    <property type="match status" value="1"/>
</dbReference>
<accession>A0A1B7LEP6</accession>
<dbReference type="PANTHER" id="PTHR43586">
    <property type="entry name" value="CYSTEINE DESULFURASE"/>
    <property type="match status" value="1"/>
</dbReference>
<dbReference type="CDD" id="cd06453">
    <property type="entry name" value="SufS_like"/>
    <property type="match status" value="1"/>
</dbReference>
<dbReference type="GO" id="GO:0030170">
    <property type="term" value="F:pyridoxal phosphate binding"/>
    <property type="evidence" value="ECO:0007669"/>
    <property type="project" value="InterPro"/>
</dbReference>
<dbReference type="InterPro" id="IPR016454">
    <property type="entry name" value="Cysteine_dSase"/>
</dbReference>
<gene>
    <name evidence="8" type="ORF">A6M21_10135</name>
</gene>
<dbReference type="InterPro" id="IPR000192">
    <property type="entry name" value="Aminotrans_V_dom"/>
</dbReference>
<dbReference type="InterPro" id="IPR010970">
    <property type="entry name" value="Cys_dSase_SufS"/>
</dbReference>
<reference evidence="8 9" key="1">
    <citation type="submission" date="2016-04" db="EMBL/GenBank/DDBJ databases">
        <authorList>
            <person name="Evans L.H."/>
            <person name="Alamgir A."/>
            <person name="Owens N."/>
            <person name="Weber N.D."/>
            <person name="Virtaneva K."/>
            <person name="Barbian K."/>
            <person name="Babar A."/>
            <person name="Rosenke K."/>
        </authorList>
    </citation>
    <scope>NUCLEOTIDE SEQUENCE [LARGE SCALE GENOMIC DNA]</scope>
    <source>
        <strain evidence="8 9">LMa1</strain>
    </source>
</reference>
<dbReference type="Gene3D" id="3.90.1150.10">
    <property type="entry name" value="Aspartate Aminotransferase, domain 1"/>
    <property type="match status" value="1"/>
</dbReference>
<dbReference type="Proteomes" id="UP000078532">
    <property type="component" value="Unassembled WGS sequence"/>
</dbReference>